<dbReference type="InParanoid" id="A0A0C2WR01"/>
<evidence type="ECO:0000256" key="1">
    <source>
        <dbReference type="SAM" id="MobiDB-lite"/>
    </source>
</evidence>
<protein>
    <submittedName>
        <fullName evidence="2">Uncharacterized protein</fullName>
    </submittedName>
</protein>
<feature type="region of interest" description="Disordered" evidence="1">
    <location>
        <begin position="1"/>
        <end position="22"/>
    </location>
</feature>
<name>A0A0C2WR01_AMAMK</name>
<organism evidence="2 3">
    <name type="scientific">Amanita muscaria (strain Koide BX008)</name>
    <dbReference type="NCBI Taxonomy" id="946122"/>
    <lineage>
        <taxon>Eukaryota</taxon>
        <taxon>Fungi</taxon>
        <taxon>Dikarya</taxon>
        <taxon>Basidiomycota</taxon>
        <taxon>Agaricomycotina</taxon>
        <taxon>Agaricomycetes</taxon>
        <taxon>Agaricomycetidae</taxon>
        <taxon>Agaricales</taxon>
        <taxon>Pluteineae</taxon>
        <taxon>Amanitaceae</taxon>
        <taxon>Amanita</taxon>
    </lineage>
</organism>
<evidence type="ECO:0000313" key="3">
    <source>
        <dbReference type="Proteomes" id="UP000054549"/>
    </source>
</evidence>
<sequence length="75" mass="8619">MYNRNLQPCGPPSQPGPPPQHNQIRLNEAFEIIRQEHDRLMSEMNMVRVGEQGRSSSVRTQPDPTSALRPRKRAQ</sequence>
<dbReference type="Proteomes" id="UP000054549">
    <property type="component" value="Unassembled WGS sequence"/>
</dbReference>
<dbReference type="AlphaFoldDB" id="A0A0C2WR01"/>
<accession>A0A0C2WR01</accession>
<feature type="region of interest" description="Disordered" evidence="1">
    <location>
        <begin position="48"/>
        <end position="75"/>
    </location>
</feature>
<dbReference type="EMBL" id="KN818331">
    <property type="protein sequence ID" value="KIL58713.1"/>
    <property type="molecule type" value="Genomic_DNA"/>
</dbReference>
<feature type="compositionally biased region" description="Polar residues" evidence="1">
    <location>
        <begin position="53"/>
        <end position="64"/>
    </location>
</feature>
<evidence type="ECO:0000313" key="2">
    <source>
        <dbReference type="EMBL" id="KIL58713.1"/>
    </source>
</evidence>
<proteinExistence type="predicted"/>
<keyword evidence="3" id="KW-1185">Reference proteome</keyword>
<dbReference type="HOGENOM" id="CLU_2670548_0_0_1"/>
<reference evidence="2 3" key="1">
    <citation type="submission" date="2014-04" db="EMBL/GenBank/DDBJ databases">
        <title>Evolutionary Origins and Diversification of the Mycorrhizal Mutualists.</title>
        <authorList>
            <consortium name="DOE Joint Genome Institute"/>
            <consortium name="Mycorrhizal Genomics Consortium"/>
            <person name="Kohler A."/>
            <person name="Kuo A."/>
            <person name="Nagy L.G."/>
            <person name="Floudas D."/>
            <person name="Copeland A."/>
            <person name="Barry K.W."/>
            <person name="Cichocki N."/>
            <person name="Veneault-Fourrey C."/>
            <person name="LaButti K."/>
            <person name="Lindquist E.A."/>
            <person name="Lipzen A."/>
            <person name="Lundell T."/>
            <person name="Morin E."/>
            <person name="Murat C."/>
            <person name="Riley R."/>
            <person name="Ohm R."/>
            <person name="Sun H."/>
            <person name="Tunlid A."/>
            <person name="Henrissat B."/>
            <person name="Grigoriev I.V."/>
            <person name="Hibbett D.S."/>
            <person name="Martin F."/>
        </authorList>
    </citation>
    <scope>NUCLEOTIDE SEQUENCE [LARGE SCALE GENOMIC DNA]</scope>
    <source>
        <strain evidence="2 3">Koide BX008</strain>
    </source>
</reference>
<gene>
    <name evidence="2" type="ORF">M378DRAFT_170268</name>
</gene>
<feature type="compositionally biased region" description="Pro residues" evidence="1">
    <location>
        <begin position="9"/>
        <end position="20"/>
    </location>
</feature>